<dbReference type="GO" id="GO:0046872">
    <property type="term" value="F:metal ion binding"/>
    <property type="evidence" value="ECO:0007669"/>
    <property type="project" value="UniProtKB-KW"/>
</dbReference>
<evidence type="ECO:0000256" key="4">
    <source>
        <dbReference type="ARBA" id="ARBA00023004"/>
    </source>
</evidence>
<dbReference type="PANTHER" id="PTHR36923">
    <property type="entry name" value="FERREDOXIN"/>
    <property type="match status" value="1"/>
</dbReference>
<dbReference type="Gene3D" id="3.40.30.10">
    <property type="entry name" value="Glutaredoxin"/>
    <property type="match status" value="1"/>
</dbReference>
<dbReference type="Proteomes" id="UP000230154">
    <property type="component" value="Unassembled WGS sequence"/>
</dbReference>
<keyword evidence="2" id="KW-0479">Metal-binding</keyword>
<keyword evidence="4" id="KW-0408">Iron</keyword>
<dbReference type="EMBL" id="PFCB01000009">
    <property type="protein sequence ID" value="PIR74723.1"/>
    <property type="molecule type" value="Genomic_DNA"/>
</dbReference>
<dbReference type="InterPro" id="IPR051269">
    <property type="entry name" value="Fe-S_cluster_ET"/>
</dbReference>
<proteinExistence type="predicted"/>
<dbReference type="GO" id="GO:0051536">
    <property type="term" value="F:iron-sulfur cluster binding"/>
    <property type="evidence" value="ECO:0007669"/>
    <property type="project" value="UniProtKB-KW"/>
</dbReference>
<reference evidence="7" key="1">
    <citation type="submission" date="2017-09" db="EMBL/GenBank/DDBJ databases">
        <title>Depth-based differentiation of microbial function through sediment-hosted aquifers and enrichment of novel symbionts in the deep terrestrial subsurface.</title>
        <authorList>
            <person name="Probst A.J."/>
            <person name="Ladd B."/>
            <person name="Jarett J.K."/>
            <person name="Geller-Mcgrath D.E."/>
            <person name="Sieber C.M.K."/>
            <person name="Emerson J.B."/>
            <person name="Anantharaman K."/>
            <person name="Thomas B.C."/>
            <person name="Malmstrom R."/>
            <person name="Stieglmeier M."/>
            <person name="Klingl A."/>
            <person name="Woyke T."/>
            <person name="Ryan C.M."/>
            <person name="Banfield J.F."/>
        </authorList>
    </citation>
    <scope>NUCLEOTIDE SEQUENCE [LARGE SCALE GENOMIC DNA]</scope>
</reference>
<evidence type="ECO:0000313" key="7">
    <source>
        <dbReference type="Proteomes" id="UP000230154"/>
    </source>
</evidence>
<dbReference type="Pfam" id="PF13459">
    <property type="entry name" value="Fer4_15"/>
    <property type="match status" value="1"/>
</dbReference>
<comment type="caution">
    <text evidence="6">The sequence shown here is derived from an EMBL/GenBank/DDBJ whole genome shotgun (WGS) entry which is preliminary data.</text>
</comment>
<name>A0A2H0TRC0_9BACT</name>
<evidence type="ECO:0000256" key="2">
    <source>
        <dbReference type="ARBA" id="ARBA00022723"/>
    </source>
</evidence>
<dbReference type="SUPFAM" id="SSF52833">
    <property type="entry name" value="Thioredoxin-like"/>
    <property type="match status" value="1"/>
</dbReference>
<keyword evidence="1" id="KW-0813">Transport</keyword>
<gene>
    <name evidence="6" type="ORF">COU35_00950</name>
</gene>
<evidence type="ECO:0008006" key="8">
    <source>
        <dbReference type="Google" id="ProtNLM"/>
    </source>
</evidence>
<dbReference type="PANTHER" id="PTHR36923:SF3">
    <property type="entry name" value="FERREDOXIN"/>
    <property type="match status" value="1"/>
</dbReference>
<protein>
    <recommendedName>
        <fullName evidence="8">Ferredoxin</fullName>
    </recommendedName>
</protein>
<evidence type="ECO:0000256" key="3">
    <source>
        <dbReference type="ARBA" id="ARBA00022982"/>
    </source>
</evidence>
<organism evidence="6 7">
    <name type="scientific">Candidatus Magasanikbacteria bacterium CG10_big_fil_rev_8_21_14_0_10_47_10</name>
    <dbReference type="NCBI Taxonomy" id="1974652"/>
    <lineage>
        <taxon>Bacteria</taxon>
        <taxon>Candidatus Magasanikiibacteriota</taxon>
    </lineage>
</organism>
<dbReference type="Gene3D" id="3.30.70.20">
    <property type="match status" value="1"/>
</dbReference>
<keyword evidence="5" id="KW-0411">Iron-sulfur</keyword>
<sequence>MKIRVCKGSSCSCFGSESIMQAVSDATGLKPGEENDQHDLDYSDCLGWCSNSPNVEVDDSRVLFEAEPALIMNRIDRGDGMDSTGRTIDIDLVFENDILYTTMDTKKIMEDNNKKADEARDVIVPSDMPDDVSQGVRTKEDGEIRRVVVDRQACIGAGSCVVVTENLFQLDEENLAYVVDPDSHDQETIKLSAESCPVLAIHLYNKEGKKLFPEE</sequence>
<dbReference type="AlphaFoldDB" id="A0A2H0TRC0"/>
<keyword evidence="3" id="KW-0249">Electron transport</keyword>
<accession>A0A2H0TRC0</accession>
<dbReference type="InterPro" id="IPR036249">
    <property type="entry name" value="Thioredoxin-like_sf"/>
</dbReference>
<dbReference type="CDD" id="cd02980">
    <property type="entry name" value="TRX_Fd_family"/>
    <property type="match status" value="1"/>
</dbReference>
<dbReference type="Pfam" id="PF01257">
    <property type="entry name" value="2Fe-2S_thioredx"/>
    <property type="match status" value="1"/>
</dbReference>
<evidence type="ECO:0000256" key="1">
    <source>
        <dbReference type="ARBA" id="ARBA00022448"/>
    </source>
</evidence>
<evidence type="ECO:0000313" key="6">
    <source>
        <dbReference type="EMBL" id="PIR74723.1"/>
    </source>
</evidence>
<evidence type="ECO:0000256" key="5">
    <source>
        <dbReference type="ARBA" id="ARBA00023014"/>
    </source>
</evidence>
<dbReference type="SUPFAM" id="SSF54862">
    <property type="entry name" value="4Fe-4S ferredoxins"/>
    <property type="match status" value="1"/>
</dbReference>